<dbReference type="EMBL" id="CP012505">
    <property type="protein sequence ID" value="ALB02176.1"/>
    <property type="molecule type" value="Genomic_DNA"/>
</dbReference>
<feature type="domain" description="Carbamoyltransferase Kae1-like" evidence="1">
    <location>
        <begin position="10"/>
        <end position="93"/>
    </location>
</feature>
<dbReference type="RefSeq" id="WP_064461593.1">
    <property type="nucleotide sequence ID" value="NZ_CP012505.1"/>
</dbReference>
<dbReference type="KEGG" id="fper:ACH24_06225"/>
<sequence length="93" mass="10359">MLPTTGSDCSLVDVCYINNYEAQAAIELESLASDITVEKIYLKYLLKISATIRCYGKTTASNLWHSHLAYALMQWLDKSAQQRNINTIILSGG</sequence>
<organism evidence="2 3">
    <name type="scientific">Francisella persica ATCC VR-331</name>
    <dbReference type="NCBI Taxonomy" id="1086726"/>
    <lineage>
        <taxon>Bacteria</taxon>
        <taxon>Pseudomonadati</taxon>
        <taxon>Pseudomonadota</taxon>
        <taxon>Gammaproteobacteria</taxon>
        <taxon>Thiotrichales</taxon>
        <taxon>Francisellaceae</taxon>
        <taxon>Francisella</taxon>
    </lineage>
</organism>
<evidence type="ECO:0000259" key="1">
    <source>
        <dbReference type="Pfam" id="PF22521"/>
    </source>
</evidence>
<evidence type="ECO:0000313" key="3">
    <source>
        <dbReference type="Proteomes" id="UP000242800"/>
    </source>
</evidence>
<gene>
    <name evidence="2" type="ORF">ACH24_06225</name>
</gene>
<dbReference type="Pfam" id="PF22521">
    <property type="entry name" value="HypF_C_2"/>
    <property type="match status" value="1"/>
</dbReference>
<dbReference type="Proteomes" id="UP000242800">
    <property type="component" value="Chromosome"/>
</dbReference>
<dbReference type="AlphaFoldDB" id="A0AAC8ZN01"/>
<dbReference type="InterPro" id="IPR055128">
    <property type="entry name" value="HypF_C_2"/>
</dbReference>
<dbReference type="Gene3D" id="3.30.420.40">
    <property type="match status" value="1"/>
</dbReference>
<proteinExistence type="predicted"/>
<evidence type="ECO:0000313" key="2">
    <source>
        <dbReference type="EMBL" id="ALB02176.1"/>
    </source>
</evidence>
<keyword evidence="3" id="KW-1185">Reference proteome</keyword>
<name>A0AAC8ZN01_9GAMM</name>
<accession>A0AAC8ZN01</accession>
<reference evidence="2 3" key="1">
    <citation type="journal article" date="2016" name="Int. J. Syst. Evol. Microbiol.">
        <title>Reclassification of Wolbachia persica as Francisella persica comb. nov. and emended description of the family Francisellaceae.</title>
        <authorList>
            <person name="Larson M.A."/>
            <person name="Nalbantoglu U."/>
            <person name="Sayood K."/>
            <person name="Zentz E.B."/>
            <person name="Cer R.Z."/>
            <person name="Iwen P.C."/>
            <person name="Francesconi S.C."/>
            <person name="Bishop-Lilly K.A."/>
            <person name="Mokashi V.P."/>
            <person name="Sjostedt A."/>
            <person name="Hinrichs S.H."/>
        </authorList>
    </citation>
    <scope>NUCLEOTIDE SEQUENCE [LARGE SCALE GENOMIC DNA]</scope>
    <source>
        <strain evidence="2 3">FSC845</strain>
    </source>
</reference>
<protein>
    <recommendedName>
        <fullName evidence="1">Carbamoyltransferase Kae1-like domain-containing protein</fullName>
    </recommendedName>
</protein>